<protein>
    <submittedName>
        <fullName evidence="5">VacJ family lipoprotein</fullName>
    </submittedName>
</protein>
<gene>
    <name evidence="5" type="ORF">N5J77_28910</name>
</gene>
<accession>A0AA42X2D8</accession>
<dbReference type="PANTHER" id="PTHR30035">
    <property type="entry name" value="LIPOPROTEIN VACJ-RELATED"/>
    <property type="match status" value="1"/>
</dbReference>
<dbReference type="GO" id="GO:0120010">
    <property type="term" value="P:intermembrane phospholipid transfer"/>
    <property type="evidence" value="ECO:0007669"/>
    <property type="project" value="TreeGrafter"/>
</dbReference>
<dbReference type="PANTHER" id="PTHR30035:SF3">
    <property type="entry name" value="INTERMEMBRANE PHOSPHOLIPID TRANSPORT SYSTEM LIPOPROTEIN MLAA"/>
    <property type="match status" value="1"/>
</dbReference>
<keyword evidence="2 4" id="KW-0732">Signal</keyword>
<reference evidence="5" key="1">
    <citation type="submission" date="2022-09" db="EMBL/GenBank/DDBJ databases">
        <title>Intensive care unit water sources are persistently colonized with multi-drug resistant bacteria and are the site of extensive horizontal gene transfer of antibiotic resistance genes.</title>
        <authorList>
            <person name="Diorio-Toth L."/>
        </authorList>
    </citation>
    <scope>NUCLEOTIDE SEQUENCE</scope>
    <source>
        <strain evidence="5">GD03659</strain>
    </source>
</reference>
<evidence type="ECO:0000313" key="6">
    <source>
        <dbReference type="Proteomes" id="UP001162318"/>
    </source>
</evidence>
<organism evidence="5 6">
    <name type="scientific">Sphingobium yanoikuyae</name>
    <name type="common">Sphingomonas yanoikuyae</name>
    <dbReference type="NCBI Taxonomy" id="13690"/>
    <lineage>
        <taxon>Bacteria</taxon>
        <taxon>Pseudomonadati</taxon>
        <taxon>Pseudomonadota</taxon>
        <taxon>Alphaproteobacteria</taxon>
        <taxon>Sphingomonadales</taxon>
        <taxon>Sphingomonadaceae</taxon>
        <taxon>Sphingobium</taxon>
    </lineage>
</organism>
<dbReference type="Proteomes" id="UP001162318">
    <property type="component" value="Unassembled WGS sequence"/>
</dbReference>
<evidence type="ECO:0000256" key="4">
    <source>
        <dbReference type="SAM" id="SignalP"/>
    </source>
</evidence>
<keyword evidence="5" id="KW-0449">Lipoprotein</keyword>
<feature type="region of interest" description="Disordered" evidence="3">
    <location>
        <begin position="47"/>
        <end position="68"/>
    </location>
</feature>
<evidence type="ECO:0000256" key="3">
    <source>
        <dbReference type="SAM" id="MobiDB-lite"/>
    </source>
</evidence>
<dbReference type="Pfam" id="PF04333">
    <property type="entry name" value="MlaA"/>
    <property type="match status" value="1"/>
</dbReference>
<dbReference type="GO" id="GO:0016020">
    <property type="term" value="C:membrane"/>
    <property type="evidence" value="ECO:0007669"/>
    <property type="project" value="InterPro"/>
</dbReference>
<evidence type="ECO:0000256" key="1">
    <source>
        <dbReference type="ARBA" id="ARBA00010634"/>
    </source>
</evidence>
<evidence type="ECO:0000313" key="5">
    <source>
        <dbReference type="EMBL" id="MDH2135153.1"/>
    </source>
</evidence>
<feature type="chain" id="PRO_5041207993" evidence="4">
    <location>
        <begin position="19"/>
        <end position="315"/>
    </location>
</feature>
<dbReference type="EMBL" id="JAOCKX010000090">
    <property type="protein sequence ID" value="MDH2135153.1"/>
    <property type="molecule type" value="Genomic_DNA"/>
</dbReference>
<sequence length="315" mass="33704">MSTAIVAAVLFLPPPVMLDQMAIVPVLFQETAPVGHVPQEVPAIGSEGEATSANPVEAPTPPSSPEEGLPIDIGAEQQTVEHNDIVVTARPGHAPGDPLQAVNAQAFAITQTVDKAVVAPVAMTYQRALPGSVRGAIRNFFNNLAEPVAFLNFLVQLKPGKAAETAGRFAINTTVGVAGMIDVARKKPFKLPRRSNGFANTLGYYGVKPGPFLFLPLIGPTTVRDLIGLGIDRMVLPSAFGQPFNQPTYTVPASIVGSLDYRVQFDSQLRELKDTPDPYAASRRNYLEGRQAEIDALHGRTSPQPITRRTLPVFP</sequence>
<evidence type="ECO:0000256" key="2">
    <source>
        <dbReference type="ARBA" id="ARBA00022729"/>
    </source>
</evidence>
<comment type="similarity">
    <text evidence="1">Belongs to the MlaA family.</text>
</comment>
<feature type="signal peptide" evidence="4">
    <location>
        <begin position="1"/>
        <end position="18"/>
    </location>
</feature>
<dbReference type="PRINTS" id="PR01805">
    <property type="entry name" value="VACJLIPOPROT"/>
</dbReference>
<dbReference type="RefSeq" id="WP_279776396.1">
    <property type="nucleotide sequence ID" value="NZ_JAOCKX010000090.1"/>
</dbReference>
<comment type="caution">
    <text evidence="5">The sequence shown here is derived from an EMBL/GenBank/DDBJ whole genome shotgun (WGS) entry which is preliminary data.</text>
</comment>
<proteinExistence type="inferred from homology"/>
<dbReference type="AlphaFoldDB" id="A0AA42X2D8"/>
<dbReference type="InterPro" id="IPR007428">
    <property type="entry name" value="MlaA"/>
</dbReference>
<name>A0AA42X2D8_SPHYA</name>